<feature type="region of interest" description="Disordered" evidence="3">
    <location>
        <begin position="228"/>
        <end position="317"/>
    </location>
</feature>
<accession>A0ABD3M402</accession>
<dbReference type="InterPro" id="IPR012890">
    <property type="entry name" value="GCFC2-like"/>
</dbReference>
<dbReference type="PANTHER" id="PTHR12214:SF0">
    <property type="entry name" value="LD29489P"/>
    <property type="match status" value="1"/>
</dbReference>
<dbReference type="PANTHER" id="PTHR12214">
    <property type="entry name" value="GC-RICH SEQUENCE DNA-BINDING FACTOR"/>
    <property type="match status" value="1"/>
</dbReference>
<sequence>MFGVSRKKAKPKQQVRSATLDDDDNDDDDDDAQLRAEQLIQQRRNKKKKIKGEKSKNTATSMLSFDPDEGNDDEDGLPMNKKKKRTKDKHKHAGGGLGYGGIHAPSDGSASEGENKIMVDDDEEGNARVGNFYDKSALEKLRREQKRSTFAPKDDVSLSVPADKLLNEGIIPIVKEDNVEIVEESFIPLPTGKRRDDTSSSHILDEVVLTGDEAMAFAQREEDANDDVEFDHGLQSPPTPPPTASSSGGIATDNARSGKVMNTNINFDVMDTDEPSNDEDEGNRQWEDTMVRRAGVLPTRAASSDEEGNRNTTRRQQCTNQTNLVQIRASLQPIISNLENVYSDLESSISRHEATIYSSRDELSQNQSTLEKHGKALEYYQALREDLATWMGALQELNGMVNEVEEARRLLEAEMTIRRMERFLEWGNDCMEVLEKQGLLANTAMKAVIHPNTSSGVGTKHVDEFGRDLSSLSSIARIKRWNQRKKRSLDRLQNQSDEERKSSLEQGIACSNVDNFDSVEIGEWKQRRDVLAQALAIIPELVKDNYLSISKLCTIFLGWKRMYPEDYASCYAEMTLVQMIEVLTRLELCERWDVLNLSAESSSNRCLDVADFNWLRAAIEINSQGREIGEVGSAACQSSASCVFEVIEKQIVIRILQSLSFDVGATGDTKQCGIYDPFSAEQTKLLCTMIKSVFRYFSNDNGKIVREQTAWKLVDALMKLLRFVVERLGVPVVDASKITLTRNEFATRDASKSLDNETADAIAFATVIQAHELCNLVKNILGHWYPIFKHELCQQHEKVAALIRYVLQDLISLRLLPVLNSLHSITFGGSENDKRYMGMPKTFVDDIMDTIDNKASLDPTEWRLMLAPLRVTVKQLSG</sequence>
<dbReference type="AlphaFoldDB" id="A0ABD3M402"/>
<feature type="compositionally biased region" description="Acidic residues" evidence="3">
    <location>
        <begin position="66"/>
        <end position="76"/>
    </location>
</feature>
<evidence type="ECO:0000313" key="5">
    <source>
        <dbReference type="Proteomes" id="UP001530293"/>
    </source>
</evidence>
<gene>
    <name evidence="4" type="ORF">ACHAWU_004301</name>
</gene>
<keyword evidence="5" id="KW-1185">Reference proteome</keyword>
<evidence type="ECO:0000256" key="1">
    <source>
        <dbReference type="ARBA" id="ARBA00004123"/>
    </source>
</evidence>
<feature type="compositionally biased region" description="Acidic residues" evidence="3">
    <location>
        <begin position="270"/>
        <end position="281"/>
    </location>
</feature>
<feature type="compositionally biased region" description="Basic residues" evidence="3">
    <location>
        <begin position="1"/>
        <end position="13"/>
    </location>
</feature>
<evidence type="ECO:0000313" key="4">
    <source>
        <dbReference type="EMBL" id="KAL3758458.1"/>
    </source>
</evidence>
<comment type="subcellular location">
    <subcellularLocation>
        <location evidence="1">Nucleus</location>
    </subcellularLocation>
</comment>
<dbReference type="GO" id="GO:0005634">
    <property type="term" value="C:nucleus"/>
    <property type="evidence" value="ECO:0007669"/>
    <property type="project" value="UniProtKB-SubCell"/>
</dbReference>
<evidence type="ECO:0000256" key="2">
    <source>
        <dbReference type="ARBA" id="ARBA00023242"/>
    </source>
</evidence>
<proteinExistence type="predicted"/>
<name>A0ABD3M402_9STRA</name>
<dbReference type="Proteomes" id="UP001530293">
    <property type="component" value="Unassembled WGS sequence"/>
</dbReference>
<feature type="compositionally biased region" description="Basic residues" evidence="3">
    <location>
        <begin position="80"/>
        <end position="93"/>
    </location>
</feature>
<feature type="region of interest" description="Disordered" evidence="3">
    <location>
        <begin position="1"/>
        <end position="116"/>
    </location>
</feature>
<feature type="compositionally biased region" description="Basic and acidic residues" evidence="3">
    <location>
        <begin position="282"/>
        <end position="291"/>
    </location>
</feature>
<evidence type="ECO:0000256" key="3">
    <source>
        <dbReference type="SAM" id="MobiDB-lite"/>
    </source>
</evidence>
<feature type="compositionally biased region" description="Acidic residues" evidence="3">
    <location>
        <begin position="20"/>
        <end position="31"/>
    </location>
</feature>
<reference evidence="4 5" key="1">
    <citation type="submission" date="2024-10" db="EMBL/GenBank/DDBJ databases">
        <title>Updated reference genomes for cyclostephanoid diatoms.</title>
        <authorList>
            <person name="Roberts W.R."/>
            <person name="Alverson A.J."/>
        </authorList>
    </citation>
    <scope>NUCLEOTIDE SEQUENCE [LARGE SCALE GENOMIC DNA]</scope>
    <source>
        <strain evidence="4 5">AJA232-27</strain>
    </source>
</reference>
<organism evidence="4 5">
    <name type="scientific">Discostella pseudostelligera</name>
    <dbReference type="NCBI Taxonomy" id="259834"/>
    <lineage>
        <taxon>Eukaryota</taxon>
        <taxon>Sar</taxon>
        <taxon>Stramenopiles</taxon>
        <taxon>Ochrophyta</taxon>
        <taxon>Bacillariophyta</taxon>
        <taxon>Coscinodiscophyceae</taxon>
        <taxon>Thalassiosirophycidae</taxon>
        <taxon>Stephanodiscales</taxon>
        <taxon>Stephanodiscaceae</taxon>
        <taxon>Discostella</taxon>
    </lineage>
</organism>
<comment type="caution">
    <text evidence="4">The sequence shown here is derived from an EMBL/GenBank/DDBJ whole genome shotgun (WGS) entry which is preliminary data.</text>
</comment>
<protein>
    <submittedName>
        <fullName evidence="4">Uncharacterized protein</fullName>
    </submittedName>
</protein>
<dbReference type="EMBL" id="JALLBG020000229">
    <property type="protein sequence ID" value="KAL3758458.1"/>
    <property type="molecule type" value="Genomic_DNA"/>
</dbReference>
<keyword evidence="2" id="KW-0539">Nucleus</keyword>